<feature type="transmembrane region" description="Helical" evidence="7">
    <location>
        <begin position="168"/>
        <end position="188"/>
    </location>
</feature>
<feature type="region of interest" description="Disordered" evidence="6">
    <location>
        <begin position="392"/>
        <end position="417"/>
    </location>
</feature>
<feature type="transmembrane region" description="Helical" evidence="7">
    <location>
        <begin position="322"/>
        <end position="338"/>
    </location>
</feature>
<dbReference type="GO" id="GO:0004930">
    <property type="term" value="F:G protein-coupled receptor activity"/>
    <property type="evidence" value="ECO:0007669"/>
    <property type="project" value="UniProtKB-KW"/>
</dbReference>
<evidence type="ECO:0000256" key="3">
    <source>
        <dbReference type="ARBA" id="ARBA00022989"/>
    </source>
</evidence>
<keyword evidence="3 7" id="KW-1133">Transmembrane helix</keyword>
<feature type="transmembrane region" description="Helical" evidence="7">
    <location>
        <begin position="126"/>
        <end position="148"/>
    </location>
</feature>
<dbReference type="PANTHER" id="PTHR46641:SF25">
    <property type="entry name" value="CNMAMIDE RECEPTOR-RELATED"/>
    <property type="match status" value="1"/>
</dbReference>
<comment type="similarity">
    <text evidence="5">Belongs to the G-protein coupled receptor 1 family.</text>
</comment>
<dbReference type="AlphaFoldDB" id="A0AA88Y5J8"/>
<evidence type="ECO:0000313" key="10">
    <source>
        <dbReference type="Proteomes" id="UP001186944"/>
    </source>
</evidence>
<reference evidence="9" key="1">
    <citation type="submission" date="2019-08" db="EMBL/GenBank/DDBJ databases">
        <title>The improved chromosome-level genome for the pearl oyster Pinctada fucata martensii using PacBio sequencing and Hi-C.</title>
        <authorList>
            <person name="Zheng Z."/>
        </authorList>
    </citation>
    <scope>NUCLEOTIDE SEQUENCE</scope>
    <source>
        <strain evidence="9">ZZ-2019</strain>
        <tissue evidence="9">Adductor muscle</tissue>
    </source>
</reference>
<dbReference type="InterPro" id="IPR000276">
    <property type="entry name" value="GPCR_Rhodpsn"/>
</dbReference>
<evidence type="ECO:0000256" key="5">
    <source>
        <dbReference type="RuleBase" id="RU000688"/>
    </source>
</evidence>
<feature type="transmembrane region" description="Helical" evidence="7">
    <location>
        <begin position="48"/>
        <end position="71"/>
    </location>
</feature>
<dbReference type="Gene3D" id="1.20.1070.10">
    <property type="entry name" value="Rhodopsin 7-helix transmembrane proteins"/>
    <property type="match status" value="1"/>
</dbReference>
<dbReference type="CDD" id="cd14978">
    <property type="entry name" value="7tmA_FMRFamide_R-like"/>
    <property type="match status" value="1"/>
</dbReference>
<protein>
    <recommendedName>
        <fullName evidence="8">G-protein coupled receptors family 1 profile domain-containing protein</fullName>
    </recommendedName>
</protein>
<gene>
    <name evidence="9" type="ORF">FSP39_015603</name>
</gene>
<accession>A0AA88Y5J8</accession>
<feature type="transmembrane region" description="Helical" evidence="7">
    <location>
        <begin position="269"/>
        <end position="291"/>
    </location>
</feature>
<evidence type="ECO:0000256" key="6">
    <source>
        <dbReference type="SAM" id="MobiDB-lite"/>
    </source>
</evidence>
<dbReference type="InterPro" id="IPR052954">
    <property type="entry name" value="GPCR-Ligand_Int"/>
</dbReference>
<keyword evidence="5" id="KW-0297">G-protein coupled receptor</keyword>
<feature type="transmembrane region" description="Helical" evidence="7">
    <location>
        <begin position="208"/>
        <end position="233"/>
    </location>
</feature>
<keyword evidence="5" id="KW-0807">Transducer</keyword>
<dbReference type="PROSITE" id="PS50262">
    <property type="entry name" value="G_PROTEIN_RECEP_F1_2"/>
    <property type="match status" value="1"/>
</dbReference>
<comment type="caution">
    <text evidence="9">The sequence shown here is derived from an EMBL/GenBank/DDBJ whole genome shotgun (WGS) entry which is preliminary data.</text>
</comment>
<comment type="subcellular location">
    <subcellularLocation>
        <location evidence="1">Membrane</location>
    </subcellularLocation>
</comment>
<dbReference type="PRINTS" id="PR00237">
    <property type="entry name" value="GPCRRHODOPSN"/>
</dbReference>
<evidence type="ECO:0000256" key="7">
    <source>
        <dbReference type="SAM" id="Phobius"/>
    </source>
</evidence>
<evidence type="ECO:0000256" key="4">
    <source>
        <dbReference type="ARBA" id="ARBA00023136"/>
    </source>
</evidence>
<feature type="domain" description="G-protein coupled receptors family 1 profile" evidence="8">
    <location>
        <begin position="63"/>
        <end position="335"/>
    </location>
</feature>
<dbReference type="InterPro" id="IPR017452">
    <property type="entry name" value="GPCR_Rhodpsn_7TM"/>
</dbReference>
<keyword evidence="5" id="KW-0675">Receptor</keyword>
<proteinExistence type="inferred from homology"/>
<keyword evidence="4 7" id="KW-0472">Membrane</keyword>
<evidence type="ECO:0000313" key="9">
    <source>
        <dbReference type="EMBL" id="KAK3098051.1"/>
    </source>
</evidence>
<dbReference type="GO" id="GO:0016020">
    <property type="term" value="C:membrane"/>
    <property type="evidence" value="ECO:0007669"/>
    <property type="project" value="UniProtKB-SubCell"/>
</dbReference>
<keyword evidence="10" id="KW-1185">Reference proteome</keyword>
<dbReference type="EMBL" id="VSWD01000007">
    <property type="protein sequence ID" value="KAK3098051.1"/>
    <property type="molecule type" value="Genomic_DNA"/>
</dbReference>
<evidence type="ECO:0000256" key="1">
    <source>
        <dbReference type="ARBA" id="ARBA00004370"/>
    </source>
</evidence>
<keyword evidence="2 5" id="KW-0812">Transmembrane</keyword>
<feature type="transmembrane region" description="Helical" evidence="7">
    <location>
        <begin position="83"/>
        <end position="101"/>
    </location>
</feature>
<dbReference type="PROSITE" id="PS00237">
    <property type="entry name" value="G_PROTEIN_RECEP_F1_1"/>
    <property type="match status" value="1"/>
</dbReference>
<evidence type="ECO:0000256" key="2">
    <source>
        <dbReference type="ARBA" id="ARBA00022692"/>
    </source>
</evidence>
<sequence>METLNSTVMVNDSDVQDVTLDPGQDQPPVQTLEDIMNEFWEYRVSNILGIYIFPIIVGLGTIGNLLSFLVFIRKSMRSSSTCFYMMVMAVADTLVLYFNALRKWLSFLNGYDAVTESEIGCKIFTFLSYFSFAWSAWLLVAMTIERFIAIHFPLKAPRIATPGKAKKVIFALFLILFAWNCHFLWTVTMDDSNQCIPGEDYKKFHDYYVPWMDAFVYSFIPFAVLITFNILIIRDTSIAMRNRRTLRGRNPLRDAQTDSRAQFHQRLTIILLSVSFTFLVCSCPKVVLIAIRDTQFQFYFDNGIPNFHEIAKYVFVSRLSDLFLYINHSFNFVLYSIHGKKFRKEMKNLFLCRNHDIRRRSTISMSLDVTGHRVSNETALSTVASVMENQPSDMRDQNGTGNGQIPHGDGIQATSNGLRNGFLDMTNNYV</sequence>
<name>A0AA88Y5J8_PINIB</name>
<dbReference type="SUPFAM" id="SSF81321">
    <property type="entry name" value="Family A G protein-coupled receptor-like"/>
    <property type="match status" value="1"/>
</dbReference>
<evidence type="ECO:0000259" key="8">
    <source>
        <dbReference type="PROSITE" id="PS50262"/>
    </source>
</evidence>
<organism evidence="9 10">
    <name type="scientific">Pinctada imbricata</name>
    <name type="common">Atlantic pearl-oyster</name>
    <name type="synonym">Pinctada martensii</name>
    <dbReference type="NCBI Taxonomy" id="66713"/>
    <lineage>
        <taxon>Eukaryota</taxon>
        <taxon>Metazoa</taxon>
        <taxon>Spiralia</taxon>
        <taxon>Lophotrochozoa</taxon>
        <taxon>Mollusca</taxon>
        <taxon>Bivalvia</taxon>
        <taxon>Autobranchia</taxon>
        <taxon>Pteriomorphia</taxon>
        <taxon>Pterioida</taxon>
        <taxon>Pterioidea</taxon>
        <taxon>Pteriidae</taxon>
        <taxon>Pinctada</taxon>
    </lineage>
</organism>
<dbReference type="PANTHER" id="PTHR46641">
    <property type="entry name" value="FMRFAMIDE RECEPTOR-RELATED"/>
    <property type="match status" value="1"/>
</dbReference>
<dbReference type="Pfam" id="PF00001">
    <property type="entry name" value="7tm_1"/>
    <property type="match status" value="1"/>
</dbReference>
<dbReference type="Proteomes" id="UP001186944">
    <property type="component" value="Unassembled WGS sequence"/>
</dbReference>